<dbReference type="AlphaFoldDB" id="A0A0B6ZQ63"/>
<evidence type="ECO:0008006" key="4">
    <source>
        <dbReference type="Google" id="ProtNLM"/>
    </source>
</evidence>
<dbReference type="SUPFAM" id="SSF51197">
    <property type="entry name" value="Clavaminate synthase-like"/>
    <property type="match status" value="1"/>
</dbReference>
<dbReference type="PANTHER" id="PTHR31630:SF6">
    <property type="entry name" value="PHYTANOYL-COA DIOXYGENASE-RELATED"/>
    <property type="match status" value="1"/>
</dbReference>
<gene>
    <name evidence="2" type="primary">ORF71982</name>
    <name evidence="1" type="synonym">ORF71980</name>
    <name evidence="3" type="synonym">ORF71986</name>
</gene>
<accession>A0A0B6ZQ63</accession>
<dbReference type="Gene3D" id="2.60.120.620">
    <property type="entry name" value="q2cbj1_9rhob like domain"/>
    <property type="match status" value="1"/>
</dbReference>
<evidence type="ECO:0000313" key="2">
    <source>
        <dbReference type="EMBL" id="CEK69875.1"/>
    </source>
</evidence>
<dbReference type="EMBL" id="HACG01023011">
    <property type="protein sequence ID" value="CEK69876.1"/>
    <property type="molecule type" value="Transcribed_RNA"/>
</dbReference>
<organism evidence="2">
    <name type="scientific">Arion vulgaris</name>
    <dbReference type="NCBI Taxonomy" id="1028688"/>
    <lineage>
        <taxon>Eukaryota</taxon>
        <taxon>Metazoa</taxon>
        <taxon>Spiralia</taxon>
        <taxon>Lophotrochozoa</taxon>
        <taxon>Mollusca</taxon>
        <taxon>Gastropoda</taxon>
        <taxon>Heterobranchia</taxon>
        <taxon>Euthyneura</taxon>
        <taxon>Panpulmonata</taxon>
        <taxon>Eupulmonata</taxon>
        <taxon>Stylommatophora</taxon>
        <taxon>Helicina</taxon>
        <taxon>Arionoidea</taxon>
        <taxon>Arionidae</taxon>
        <taxon>Arion</taxon>
    </lineage>
</organism>
<dbReference type="EMBL" id="HACG01023010">
    <property type="protein sequence ID" value="CEK69875.1"/>
    <property type="molecule type" value="Transcribed_RNA"/>
</dbReference>
<dbReference type="PANTHER" id="PTHR31630">
    <property type="entry name" value="PHYTANOYL-COA DIOXYGENASE-RELATED-RELATED"/>
    <property type="match status" value="1"/>
</dbReference>
<reference evidence="2" key="1">
    <citation type="submission" date="2014-12" db="EMBL/GenBank/DDBJ databases">
        <title>Insight into the proteome of Arion vulgaris.</title>
        <authorList>
            <person name="Aradska J."/>
            <person name="Bulat T."/>
            <person name="Smidak R."/>
            <person name="Sarate P."/>
            <person name="Gangsoo J."/>
            <person name="Sialana F."/>
            <person name="Bilban M."/>
            <person name="Lubec G."/>
        </authorList>
    </citation>
    <scope>NUCLEOTIDE SEQUENCE</scope>
    <source>
        <tissue evidence="2">Skin</tissue>
    </source>
</reference>
<dbReference type="EMBL" id="HACG01023009">
    <property type="protein sequence ID" value="CEK69874.1"/>
    <property type="molecule type" value="Transcribed_RNA"/>
</dbReference>
<evidence type="ECO:0000313" key="3">
    <source>
        <dbReference type="EMBL" id="CEK69876.1"/>
    </source>
</evidence>
<evidence type="ECO:0000313" key="1">
    <source>
        <dbReference type="EMBL" id="CEK69874.1"/>
    </source>
</evidence>
<name>A0A0B6ZQ63_9EUPU</name>
<protein>
    <recommendedName>
        <fullName evidence="4">Phytanoyl-CoA dioxygenase</fullName>
    </recommendedName>
</protein>
<sequence length="316" mass="36631">MITQENRDDLLEKGYTVVREVLTETECDQYVMSYRKWLDCFPSGTFPQCKFSLIQRYRIGHMEPTWSARLKSYPVFSQLWHTDKLLTSFDAVAIGRPPESGQEEFWSPDQCWLHCDQSIDREGLHAYQGSIYLEHCDQDDWTFDVVEGSHQHFDDFMDRLGKSRCTTVSKEDLDWWSERGCTRKRVACPKGGMILWDSRLLHANVRPVKGRIHPERWRYVVFVCMTPAAWASEADLELKVNAYNNLLLTGHWPSTGIIVFPSRLVEGSVESSIVLDKLPDIARTELVQRLAGILPYKNSGDDAETNLYIPKFRKVN</sequence>
<proteinExistence type="predicted"/>